<dbReference type="PANTHER" id="PTHR31570">
    <property type="entry name" value="HAUS AUGMIN-LIKE COMPLEX SUBUNIT 1"/>
    <property type="match status" value="1"/>
</dbReference>
<evidence type="ECO:0000256" key="10">
    <source>
        <dbReference type="SAM" id="Coils"/>
    </source>
</evidence>
<evidence type="ECO:0000313" key="12">
    <source>
        <dbReference type="Proteomes" id="UP000186955"/>
    </source>
</evidence>
<accession>A0A1Q5SXL5</accession>
<organism evidence="11 12">
    <name type="scientific">Penicillium subrubescens</name>
    <dbReference type="NCBI Taxonomy" id="1316194"/>
    <lineage>
        <taxon>Eukaryota</taxon>
        <taxon>Fungi</taxon>
        <taxon>Dikarya</taxon>
        <taxon>Ascomycota</taxon>
        <taxon>Pezizomycotina</taxon>
        <taxon>Eurotiomycetes</taxon>
        <taxon>Eurotiomycetidae</taxon>
        <taxon>Eurotiales</taxon>
        <taxon>Aspergillaceae</taxon>
        <taxon>Penicillium</taxon>
    </lineage>
</organism>
<keyword evidence="6" id="KW-0498">Mitosis</keyword>
<dbReference type="EMBL" id="MNBE01000740">
    <property type="protein sequence ID" value="OKO92595.1"/>
    <property type="molecule type" value="Genomic_DNA"/>
</dbReference>
<sequence>MDSFHDGSLASPTKARQAAIQAKDWAYVNSWLSRQYAPKLVPHFERNENTLQVLLTLAAANDAADEEANLQHRAHEEAVQTFKLREAAEANDPHERQKKEILDEVEMCLDERGRNTLDDLTDTAVTLGDTLNPTPEDLSQSIVELTAEEFDVQDQMAKVDMLHRYLQKELVRLQEDLEELRSDKAYETPADTQSLTSEWVRGTKVLSTKVGEYQDRIASLERNQPRGPTIDELMVEEEHVIRLREIVRSFEGRVKAFHDLPKDVPGARARYRELERELGQLTRQRDTMFENLVERR</sequence>
<reference evidence="11 12" key="1">
    <citation type="submission" date="2016-10" db="EMBL/GenBank/DDBJ databases">
        <title>Genome sequence of the ascomycete fungus Penicillium subrubescens.</title>
        <authorList>
            <person name="De Vries R.P."/>
            <person name="Peng M."/>
            <person name="Dilokpimol A."/>
            <person name="Hilden K."/>
            <person name="Makela M.R."/>
            <person name="Grigoriev I."/>
            <person name="Riley R."/>
            <person name="Granchi Z."/>
        </authorList>
    </citation>
    <scope>NUCLEOTIDE SEQUENCE [LARGE SCALE GENOMIC DNA]</scope>
    <source>
        <strain evidence="11 12">CBS 132785</strain>
    </source>
</reference>
<keyword evidence="9" id="KW-0131">Cell cycle</keyword>
<dbReference type="STRING" id="1316194.A0A1Q5SXL5"/>
<protein>
    <recommendedName>
        <fullName evidence="13">HAUS augmin-like complex subunit 1</fullName>
    </recommendedName>
</protein>
<gene>
    <name evidence="11" type="ORF">PENSUB_12580</name>
</gene>
<dbReference type="PANTHER" id="PTHR31570:SF1">
    <property type="entry name" value="HAUS AUGMIN-LIKE COMPLEX SUBUNIT 1"/>
    <property type="match status" value="1"/>
</dbReference>
<name>A0A1Q5SXL5_9EURO</name>
<dbReference type="InterPro" id="IPR026243">
    <property type="entry name" value="HAUS1"/>
</dbReference>
<keyword evidence="8" id="KW-0206">Cytoskeleton</keyword>
<dbReference type="Pfam" id="PF25762">
    <property type="entry name" value="HAUS1"/>
    <property type="match status" value="1"/>
</dbReference>
<dbReference type="GO" id="GO:0005874">
    <property type="term" value="C:microtubule"/>
    <property type="evidence" value="ECO:0007669"/>
    <property type="project" value="UniProtKB-KW"/>
</dbReference>
<dbReference type="GO" id="GO:0005819">
    <property type="term" value="C:spindle"/>
    <property type="evidence" value="ECO:0007669"/>
    <property type="project" value="UniProtKB-SubCell"/>
</dbReference>
<feature type="coiled-coil region" evidence="10">
    <location>
        <begin position="264"/>
        <end position="291"/>
    </location>
</feature>
<keyword evidence="4" id="KW-0132">Cell division</keyword>
<evidence type="ECO:0000256" key="9">
    <source>
        <dbReference type="ARBA" id="ARBA00023306"/>
    </source>
</evidence>
<keyword evidence="12" id="KW-1185">Reference proteome</keyword>
<evidence type="ECO:0000313" key="11">
    <source>
        <dbReference type="EMBL" id="OKO92595.1"/>
    </source>
</evidence>
<evidence type="ECO:0000256" key="8">
    <source>
        <dbReference type="ARBA" id="ARBA00023212"/>
    </source>
</evidence>
<dbReference type="Proteomes" id="UP000186955">
    <property type="component" value="Unassembled WGS sequence"/>
</dbReference>
<dbReference type="GO" id="GO:0005829">
    <property type="term" value="C:cytosol"/>
    <property type="evidence" value="ECO:0007669"/>
    <property type="project" value="TreeGrafter"/>
</dbReference>
<dbReference type="OrthoDB" id="5372507at2759"/>
<comment type="caution">
    <text evidence="11">The sequence shown here is derived from an EMBL/GenBank/DDBJ whole genome shotgun (WGS) entry which is preliminary data.</text>
</comment>
<dbReference type="GO" id="GO:0070652">
    <property type="term" value="C:HAUS complex"/>
    <property type="evidence" value="ECO:0007669"/>
    <property type="project" value="InterPro"/>
</dbReference>
<keyword evidence="7 10" id="KW-0175">Coiled coil</keyword>
<evidence type="ECO:0000256" key="7">
    <source>
        <dbReference type="ARBA" id="ARBA00023054"/>
    </source>
</evidence>
<evidence type="ECO:0008006" key="13">
    <source>
        <dbReference type="Google" id="ProtNLM"/>
    </source>
</evidence>
<keyword evidence="3" id="KW-0963">Cytoplasm</keyword>
<dbReference type="GO" id="GO:0051225">
    <property type="term" value="P:spindle assembly"/>
    <property type="evidence" value="ECO:0007669"/>
    <property type="project" value="InterPro"/>
</dbReference>
<evidence type="ECO:0000256" key="5">
    <source>
        <dbReference type="ARBA" id="ARBA00022701"/>
    </source>
</evidence>
<evidence type="ECO:0000256" key="4">
    <source>
        <dbReference type="ARBA" id="ARBA00022618"/>
    </source>
</evidence>
<evidence type="ECO:0000256" key="6">
    <source>
        <dbReference type="ARBA" id="ARBA00022776"/>
    </source>
</evidence>
<keyword evidence="5" id="KW-0493">Microtubule</keyword>
<dbReference type="AlphaFoldDB" id="A0A1Q5SXL5"/>
<evidence type="ECO:0000256" key="1">
    <source>
        <dbReference type="ARBA" id="ARBA00004186"/>
    </source>
</evidence>
<evidence type="ECO:0000256" key="2">
    <source>
        <dbReference type="ARBA" id="ARBA00005479"/>
    </source>
</evidence>
<comment type="subcellular location">
    <subcellularLocation>
        <location evidence="1">Cytoplasm</location>
        <location evidence="1">Cytoskeleton</location>
        <location evidence="1">Spindle</location>
    </subcellularLocation>
</comment>
<proteinExistence type="inferred from homology"/>
<dbReference type="GO" id="GO:0051301">
    <property type="term" value="P:cell division"/>
    <property type="evidence" value="ECO:0007669"/>
    <property type="project" value="UniProtKB-KW"/>
</dbReference>
<comment type="similarity">
    <text evidence="2">Belongs to the HAUS1 family.</text>
</comment>
<evidence type="ECO:0000256" key="3">
    <source>
        <dbReference type="ARBA" id="ARBA00022490"/>
    </source>
</evidence>